<dbReference type="SUPFAM" id="SSF48452">
    <property type="entry name" value="TPR-like"/>
    <property type="match status" value="1"/>
</dbReference>
<feature type="compositionally biased region" description="Polar residues" evidence="6">
    <location>
        <begin position="512"/>
        <end position="522"/>
    </location>
</feature>
<feature type="domain" description="C2H2-type" evidence="7">
    <location>
        <begin position="103"/>
        <end position="126"/>
    </location>
</feature>
<evidence type="ECO:0000313" key="9">
    <source>
        <dbReference type="Proteomes" id="UP001303046"/>
    </source>
</evidence>
<proteinExistence type="inferred from homology"/>
<evidence type="ECO:0000256" key="1">
    <source>
        <dbReference type="ARBA" id="ARBA00010050"/>
    </source>
</evidence>
<dbReference type="EMBL" id="JAVFWL010000005">
    <property type="protein sequence ID" value="KAK6755558.1"/>
    <property type="molecule type" value="Genomic_DNA"/>
</dbReference>
<feature type="compositionally biased region" description="Basic and acidic residues" evidence="6">
    <location>
        <begin position="1"/>
        <end position="19"/>
    </location>
</feature>
<evidence type="ECO:0000259" key="7">
    <source>
        <dbReference type="PROSITE" id="PS50157"/>
    </source>
</evidence>
<dbReference type="InterPro" id="IPR000744">
    <property type="entry name" value="NSF_attach"/>
</dbReference>
<keyword evidence="9" id="KW-1185">Reference proteome</keyword>
<feature type="region of interest" description="Disordered" evidence="6">
    <location>
        <begin position="512"/>
        <end position="531"/>
    </location>
</feature>
<evidence type="ECO:0000256" key="5">
    <source>
        <dbReference type="SAM" id="Coils"/>
    </source>
</evidence>
<organism evidence="8 9">
    <name type="scientific">Necator americanus</name>
    <name type="common">Human hookworm</name>
    <dbReference type="NCBI Taxonomy" id="51031"/>
    <lineage>
        <taxon>Eukaryota</taxon>
        <taxon>Metazoa</taxon>
        <taxon>Ecdysozoa</taxon>
        <taxon>Nematoda</taxon>
        <taxon>Chromadorea</taxon>
        <taxon>Rhabditida</taxon>
        <taxon>Rhabditina</taxon>
        <taxon>Rhabditomorpha</taxon>
        <taxon>Strongyloidea</taxon>
        <taxon>Ancylostomatidae</taxon>
        <taxon>Bunostominae</taxon>
        <taxon>Necator</taxon>
    </lineage>
</organism>
<comment type="similarity">
    <text evidence="1">Belongs to the SNAP family.</text>
</comment>
<dbReference type="Gene3D" id="1.25.40.10">
    <property type="entry name" value="Tetratricopeptide repeat domain"/>
    <property type="match status" value="1"/>
</dbReference>
<reference evidence="8 9" key="1">
    <citation type="submission" date="2023-08" db="EMBL/GenBank/DDBJ databases">
        <title>A Necator americanus chromosomal reference genome.</title>
        <authorList>
            <person name="Ilik V."/>
            <person name="Petrzelkova K.J."/>
            <person name="Pardy F."/>
            <person name="Fuh T."/>
            <person name="Niatou-Singa F.S."/>
            <person name="Gouil Q."/>
            <person name="Baker L."/>
            <person name="Ritchie M.E."/>
            <person name="Jex A.R."/>
            <person name="Gazzola D."/>
            <person name="Li H."/>
            <person name="Toshio Fujiwara R."/>
            <person name="Zhan B."/>
            <person name="Aroian R.V."/>
            <person name="Pafco B."/>
            <person name="Schwarz E.M."/>
        </authorList>
    </citation>
    <scope>NUCLEOTIDE SEQUENCE [LARGE SCALE GENOMIC DNA]</scope>
    <source>
        <strain evidence="8 9">Aroian</strain>
        <tissue evidence="8">Whole animal</tissue>
    </source>
</reference>
<evidence type="ECO:0000256" key="4">
    <source>
        <dbReference type="PROSITE-ProRule" id="PRU00042"/>
    </source>
</evidence>
<keyword evidence="4" id="KW-0479">Metal-binding</keyword>
<comment type="caution">
    <text evidence="8">The sequence shown here is derived from an EMBL/GenBank/DDBJ whole genome shotgun (WGS) entry which is preliminary data.</text>
</comment>
<keyword evidence="3" id="KW-0653">Protein transport</keyword>
<evidence type="ECO:0000256" key="2">
    <source>
        <dbReference type="ARBA" id="ARBA00022448"/>
    </source>
</evidence>
<sequence length="590" mass="67197">MADSEVKARRKLEEAEKKSRGGGGFLGKLFGGSGADEAADLFIQCGTESFPGSASSTEDNVLEAKDNFDLDDGEFSPMECDVCYREFPDLVAFESHYTESHSHQCTACAKMFVSQRALEVHSDEKHCPFHCLRVEVDLNGRHYKCYNENCDHAYTSPVERDQHCYEKHNISTIEVSIEKRKLPRRLNEAGNLFKMAKLWKDAGDAFVRAAEIHGSKSDSKHDCASQYAEAANCYRKVNPQVAVDCLLKTSEIYTDMGRFNMAAKNHVAIAELFESECPDTEQCIQHYQKAADYYKGEEAKSSATKCLIKVAQYAAQLEQYQKAISVFEEIALWEADHPTLKYAAKNHFFQSLLCYLCIDPLDAQHALKRYEDASPSFADTREAKLIKDLIACLEDGNEELFTDTVKAFDKVSRLDQWHTSLLVKIKRAISKEDEEDLKDNSNKDSSYMSDAEIDYWRTKYSLLEEQFKQQKNRNEELEERLLHMVEKIEAEKKQLAEEIHTLTRKLEHLTSKGTCTENGDTNESYEPEDPSIPRIDVQLSRTSKQKVILGSRSMDSSHETKGCHHFPVLAFEEGLIYGFRWVKGSVVKIV</sequence>
<dbReference type="PRINTS" id="PR00448">
    <property type="entry name" value="NSFATTACHMNT"/>
</dbReference>
<dbReference type="InterPro" id="IPR011990">
    <property type="entry name" value="TPR-like_helical_dom_sf"/>
</dbReference>
<dbReference type="PANTHER" id="PTHR13768">
    <property type="entry name" value="SOLUBLE NSF ATTACHMENT PROTEIN SNAP"/>
    <property type="match status" value="1"/>
</dbReference>
<accession>A0ABR1DZ73</accession>
<dbReference type="Proteomes" id="UP001303046">
    <property type="component" value="Unassembled WGS sequence"/>
</dbReference>
<dbReference type="Pfam" id="PF14938">
    <property type="entry name" value="SNAP"/>
    <property type="match status" value="1"/>
</dbReference>
<feature type="coiled-coil region" evidence="5">
    <location>
        <begin position="460"/>
        <end position="512"/>
    </location>
</feature>
<dbReference type="InterPro" id="IPR013087">
    <property type="entry name" value="Znf_C2H2_type"/>
</dbReference>
<keyword evidence="5" id="KW-0175">Coiled coil</keyword>
<dbReference type="PROSITE" id="PS50157">
    <property type="entry name" value="ZINC_FINGER_C2H2_2"/>
    <property type="match status" value="1"/>
</dbReference>
<protein>
    <recommendedName>
        <fullName evidence="7">C2H2-type domain-containing protein</fullName>
    </recommendedName>
</protein>
<keyword evidence="4" id="KW-0862">Zinc</keyword>
<keyword evidence="4" id="KW-0863">Zinc-finger</keyword>
<evidence type="ECO:0000256" key="3">
    <source>
        <dbReference type="ARBA" id="ARBA00022927"/>
    </source>
</evidence>
<name>A0ABR1DZ73_NECAM</name>
<dbReference type="CDD" id="cd15832">
    <property type="entry name" value="SNAP"/>
    <property type="match status" value="1"/>
</dbReference>
<dbReference type="PROSITE" id="PS00028">
    <property type="entry name" value="ZINC_FINGER_C2H2_1"/>
    <property type="match status" value="2"/>
</dbReference>
<evidence type="ECO:0000256" key="6">
    <source>
        <dbReference type="SAM" id="MobiDB-lite"/>
    </source>
</evidence>
<feature type="region of interest" description="Disordered" evidence="6">
    <location>
        <begin position="1"/>
        <end position="26"/>
    </location>
</feature>
<dbReference type="PANTHER" id="PTHR13768:SF8">
    <property type="entry name" value="ALPHA-SOLUBLE NSF ATTACHMENT PROTEIN"/>
    <property type="match status" value="1"/>
</dbReference>
<evidence type="ECO:0000313" key="8">
    <source>
        <dbReference type="EMBL" id="KAK6755558.1"/>
    </source>
</evidence>
<keyword evidence="2" id="KW-0813">Transport</keyword>
<dbReference type="SMART" id="SM00355">
    <property type="entry name" value="ZnF_C2H2"/>
    <property type="match status" value="3"/>
</dbReference>
<gene>
    <name evidence="8" type="primary">Necator_chrV.g18915</name>
    <name evidence="8" type="ORF">RB195_014124</name>
</gene>